<dbReference type="Gene3D" id="3.30.420.40">
    <property type="match status" value="2"/>
</dbReference>
<accession>A0AAE4FTU9</accession>
<dbReference type="SUPFAM" id="SSF53067">
    <property type="entry name" value="Actin-like ATPase domain"/>
    <property type="match status" value="1"/>
</dbReference>
<dbReference type="InterPro" id="IPR005883">
    <property type="entry name" value="PilM"/>
</dbReference>
<evidence type="ECO:0000313" key="1">
    <source>
        <dbReference type="EMBL" id="MDS3862081.1"/>
    </source>
</evidence>
<dbReference type="PANTHER" id="PTHR32432">
    <property type="entry name" value="CELL DIVISION PROTEIN FTSA-RELATED"/>
    <property type="match status" value="1"/>
</dbReference>
<keyword evidence="2" id="KW-1185">Reference proteome</keyword>
<organism evidence="1 2">
    <name type="scientific">Pseudocalidococcus azoricus BACA0444</name>
    <dbReference type="NCBI Taxonomy" id="2918990"/>
    <lineage>
        <taxon>Bacteria</taxon>
        <taxon>Bacillati</taxon>
        <taxon>Cyanobacteriota</taxon>
        <taxon>Cyanophyceae</taxon>
        <taxon>Acaryochloridales</taxon>
        <taxon>Thermosynechococcaceae</taxon>
        <taxon>Pseudocalidococcus</taxon>
        <taxon>Pseudocalidococcus azoricus</taxon>
    </lineage>
</organism>
<dbReference type="CDD" id="cd24049">
    <property type="entry name" value="ASKHA_NBD_PilM"/>
    <property type="match status" value="1"/>
</dbReference>
<dbReference type="InterPro" id="IPR043129">
    <property type="entry name" value="ATPase_NBD"/>
</dbReference>
<reference evidence="2" key="1">
    <citation type="submission" date="2023-07" db="EMBL/GenBank/DDBJ databases">
        <authorList>
            <person name="Luz R."/>
            <person name="Cordeiro R."/>
            <person name="Fonseca A."/>
            <person name="Goncalves V."/>
        </authorList>
    </citation>
    <scope>NUCLEOTIDE SEQUENCE [LARGE SCALE GENOMIC DNA]</scope>
    <source>
        <strain evidence="2">BACA0444</strain>
    </source>
</reference>
<dbReference type="Proteomes" id="UP001268256">
    <property type="component" value="Unassembled WGS sequence"/>
</dbReference>
<dbReference type="NCBIfam" id="TIGR01175">
    <property type="entry name" value="pilM"/>
    <property type="match status" value="1"/>
</dbReference>
<name>A0AAE4FTU9_9CYAN</name>
<dbReference type="Gene3D" id="3.30.1490.300">
    <property type="match status" value="1"/>
</dbReference>
<sequence length="359" mass="38771">MIASLFTKPKQGLGIELTPERVNIALLEQGRQGIKLSSFVSVPLNEGAIEEGRIMDTAAVAEAIRQGLEEKKIKAKNAISAIPMGDAVIRLIRLPAELSNAELREMVLYQEAPLYLPFPREEADVDYQKLGSSLDDDGIERVEVLLVGTLRSVTDTIASTFIQAGVQLTTLEVSSFALMRTMREQLQQLVGEAVAIVDIGYDGTEISIVKDGIPQFNRKVPIGTARMQEAISRAMNLPPAMGVDLLSSLSVPVGQMDGVPANPSSAAILRVLGDLSDEIRRSIDFYLNQGETLEISQLLLAGVGAGIGQIDEFFNEKLNYVTLLMDPIANLSLQVSDELSPDKRPGLGTVIGLGLRGVF</sequence>
<dbReference type="Pfam" id="PF11104">
    <property type="entry name" value="PilM_2"/>
    <property type="match status" value="1"/>
</dbReference>
<dbReference type="PIRSF" id="PIRSF019169">
    <property type="entry name" value="PilM"/>
    <property type="match status" value="1"/>
</dbReference>
<gene>
    <name evidence="1" type="primary">pilM</name>
    <name evidence="1" type="ORF">RIF25_14860</name>
</gene>
<dbReference type="InterPro" id="IPR050696">
    <property type="entry name" value="FtsA/MreB"/>
</dbReference>
<dbReference type="AlphaFoldDB" id="A0AAE4FTU9"/>
<dbReference type="PANTHER" id="PTHR32432:SF3">
    <property type="entry name" value="ETHANOLAMINE UTILIZATION PROTEIN EUTJ"/>
    <property type="match status" value="1"/>
</dbReference>
<dbReference type="EMBL" id="JAVMIP010000021">
    <property type="protein sequence ID" value="MDS3862081.1"/>
    <property type="molecule type" value="Genomic_DNA"/>
</dbReference>
<evidence type="ECO:0000313" key="2">
    <source>
        <dbReference type="Proteomes" id="UP001268256"/>
    </source>
</evidence>
<dbReference type="RefSeq" id="WP_322879293.1">
    <property type="nucleotide sequence ID" value="NZ_JAVMIP010000021.1"/>
</dbReference>
<comment type="caution">
    <text evidence="1">The sequence shown here is derived from an EMBL/GenBank/DDBJ whole genome shotgun (WGS) entry which is preliminary data.</text>
</comment>
<protein>
    <submittedName>
        <fullName evidence="1">Type IV pilus assembly protein PilM</fullName>
    </submittedName>
</protein>
<proteinExistence type="predicted"/>